<dbReference type="EMBL" id="JPKZ01003117">
    <property type="protein sequence ID" value="KHN73393.1"/>
    <property type="molecule type" value="Genomic_DNA"/>
</dbReference>
<feature type="transmembrane region" description="Helical" evidence="1">
    <location>
        <begin position="15"/>
        <end position="34"/>
    </location>
</feature>
<feature type="domain" description="Apple" evidence="2">
    <location>
        <begin position="567"/>
        <end position="640"/>
    </location>
</feature>
<dbReference type="OrthoDB" id="5838071at2759"/>
<dbReference type="AlphaFoldDB" id="A0A0B2UVF7"/>
<dbReference type="Pfam" id="PF00024">
    <property type="entry name" value="PAN_1"/>
    <property type="match status" value="2"/>
</dbReference>
<keyword evidence="1" id="KW-0812">Transmembrane</keyword>
<evidence type="ECO:0000256" key="1">
    <source>
        <dbReference type="SAM" id="Phobius"/>
    </source>
</evidence>
<keyword evidence="1" id="KW-0472">Membrane</keyword>
<organism evidence="3 4">
    <name type="scientific">Toxocara canis</name>
    <name type="common">Canine roundworm</name>
    <dbReference type="NCBI Taxonomy" id="6265"/>
    <lineage>
        <taxon>Eukaryota</taxon>
        <taxon>Metazoa</taxon>
        <taxon>Ecdysozoa</taxon>
        <taxon>Nematoda</taxon>
        <taxon>Chromadorea</taxon>
        <taxon>Rhabditida</taxon>
        <taxon>Spirurina</taxon>
        <taxon>Ascaridomorpha</taxon>
        <taxon>Ascaridoidea</taxon>
        <taxon>Toxocaridae</taxon>
        <taxon>Toxocara</taxon>
    </lineage>
</organism>
<evidence type="ECO:0000313" key="3">
    <source>
        <dbReference type="EMBL" id="KHN73393.1"/>
    </source>
</evidence>
<evidence type="ECO:0000313" key="4">
    <source>
        <dbReference type="Proteomes" id="UP000031036"/>
    </source>
</evidence>
<name>A0A0B2UVF7_TOXCA</name>
<dbReference type="InterPro" id="IPR003609">
    <property type="entry name" value="Pan_app"/>
</dbReference>
<protein>
    <recommendedName>
        <fullName evidence="2">Apple domain-containing protein</fullName>
    </recommendedName>
</protein>
<evidence type="ECO:0000259" key="2">
    <source>
        <dbReference type="PROSITE" id="PS50948"/>
    </source>
</evidence>
<dbReference type="PANTHER" id="PTHR47327:SF15">
    <property type="entry name" value="APPLE DOMAIN-CONTAINING PROTEIN"/>
    <property type="match status" value="1"/>
</dbReference>
<dbReference type="Gene3D" id="3.50.4.10">
    <property type="entry name" value="Hepatocyte Growth Factor"/>
    <property type="match status" value="2"/>
</dbReference>
<dbReference type="Proteomes" id="UP000031036">
    <property type="component" value="Unassembled WGS sequence"/>
</dbReference>
<dbReference type="SUPFAM" id="SSF57414">
    <property type="entry name" value="Hairpin loop containing domain-like"/>
    <property type="match status" value="2"/>
</dbReference>
<feature type="domain" description="Apple" evidence="2">
    <location>
        <begin position="65"/>
        <end position="147"/>
    </location>
</feature>
<dbReference type="PANTHER" id="PTHR47327">
    <property type="entry name" value="FI18240P1-RELATED"/>
    <property type="match status" value="1"/>
</dbReference>
<keyword evidence="1" id="KW-1133">Transmembrane helix</keyword>
<keyword evidence="4" id="KW-1185">Reference proteome</keyword>
<feature type="transmembrane region" description="Helical" evidence="1">
    <location>
        <begin position="41"/>
        <end position="63"/>
    </location>
</feature>
<dbReference type="STRING" id="6265.A0A0B2UVF7"/>
<gene>
    <name evidence="3" type="ORF">Tcan_11536</name>
</gene>
<proteinExistence type="predicted"/>
<dbReference type="InterPro" id="IPR052774">
    <property type="entry name" value="Celegans_DevNeuronal_Protein"/>
</dbReference>
<dbReference type="PROSITE" id="PS50948">
    <property type="entry name" value="PAN"/>
    <property type="match status" value="3"/>
</dbReference>
<sequence>MDANHSNKEARSNAFVTQLSLLAVSVADLVLLPFRLAINMIGFAATLFLIVCSLLCSAFASLLDCYNFYAGYYLLRSGNVIIPHVESVDSCLQKCANAEELYGFICRSVMVENKRNNCVLSKWDRLSRPDRFMRSNKFHINYYERICDLEQELMDEDDWTISTLTTSPVLRSEGMPSDESQENDRKQRITARQDIRPTHTDIIGRKAKISERNVMDVEAQSDTKSISSDTSFEFTLPAVTLTLRPNYDNNRKADIIGVHSKIIDANANIQHTEIMQQTDPGTIGIVRRPNPTVPTRHRSFDSAVQNSAVKAVGPNPQPNRIVQENTTSIGDVRIPNRPTISISHKATDTVAQRSPPLAKSIAIRPGPVTTHPPIRRPAISISTSNSTNVVVPVPSSSSETDERVFVLKDYSDEEDAKKSSSQKTLKKIELSSSLARRKIHLKNAIDCFKQTPHAKLLNYDEESITSSSVDDCLRRCLHSTTFICLSVNYDRLIMICTLNGGSVYLNDAKLTPSSRVVYYENICSPGVRVFANDDDSNDSRKDGSSQSSEENTLVEPIAYNLTKLQECFTVRENAVLYDLNGFVDGAECLLACGSSRSTQNTPCYSLNWFKQSRRCFIHATHNEITSLRYSPTADFYLNSCFESDFTADTKASRGDVNNTDYYDDGTH</sequence>
<dbReference type="SMART" id="SM00473">
    <property type="entry name" value="PAN_AP"/>
    <property type="match status" value="3"/>
</dbReference>
<dbReference type="CDD" id="cd01099">
    <property type="entry name" value="PAN_AP_HGF"/>
    <property type="match status" value="2"/>
</dbReference>
<dbReference type="GO" id="GO:0009653">
    <property type="term" value="P:anatomical structure morphogenesis"/>
    <property type="evidence" value="ECO:0007669"/>
    <property type="project" value="TreeGrafter"/>
</dbReference>
<reference evidence="3 4" key="1">
    <citation type="submission" date="2014-11" db="EMBL/GenBank/DDBJ databases">
        <title>Genetic blueprint of the zoonotic pathogen Toxocara canis.</title>
        <authorList>
            <person name="Zhu X.-Q."/>
            <person name="Korhonen P.K."/>
            <person name="Cai H."/>
            <person name="Young N.D."/>
            <person name="Nejsum P."/>
            <person name="von Samson-Himmelstjerna G."/>
            <person name="Boag P.R."/>
            <person name="Tan P."/>
            <person name="Li Q."/>
            <person name="Min J."/>
            <person name="Yang Y."/>
            <person name="Wang X."/>
            <person name="Fang X."/>
            <person name="Hall R.S."/>
            <person name="Hofmann A."/>
            <person name="Sternberg P.W."/>
            <person name="Jex A.R."/>
            <person name="Gasser R.B."/>
        </authorList>
    </citation>
    <scope>NUCLEOTIDE SEQUENCE [LARGE SCALE GENOMIC DNA]</scope>
    <source>
        <strain evidence="3">PN_DK_2014</strain>
    </source>
</reference>
<comment type="caution">
    <text evidence="3">The sequence shown here is derived from an EMBL/GenBank/DDBJ whole genome shotgun (WGS) entry which is preliminary data.</text>
</comment>
<feature type="domain" description="Apple" evidence="2">
    <location>
        <begin position="447"/>
        <end position="523"/>
    </location>
</feature>
<accession>A0A0B2UVF7</accession>